<dbReference type="RefSeq" id="WP_100136888.1">
    <property type="nucleotide sequence ID" value="NZ_MEIS01000062.1"/>
</dbReference>
<name>A0A2N9Y056_9NEIS</name>
<proteinExistence type="predicted"/>
<dbReference type="EMBL" id="MEIS01000062">
    <property type="protein sequence ID" value="PIT58132.1"/>
    <property type="molecule type" value="Genomic_DNA"/>
</dbReference>
<evidence type="ECO:0000313" key="1">
    <source>
        <dbReference type="EMBL" id="PIT58132.1"/>
    </source>
</evidence>
<dbReference type="Proteomes" id="UP000229434">
    <property type="component" value="Unassembled WGS sequence"/>
</dbReference>
<gene>
    <name evidence="1" type="ORF">BHC49_02705</name>
</gene>
<sequence length="85" mass="9999">MTIVFQVCYVTYSYHGNKDIALESPDSEDFDTEIGQILGFYSTYDIALERKKKFSKSCYLSNLKRLEIYDTTLDSDWWRDGFVTI</sequence>
<dbReference type="AlphaFoldDB" id="A0A2N9Y056"/>
<reference evidence="1 2" key="1">
    <citation type="journal article" date="2017" name="MBio">
        <title>Type VI secretion-mediated competition in the bee gut microbiome.</title>
        <authorList>
            <person name="Steele M.I."/>
            <person name="Kwong W.K."/>
            <person name="Powell J.E."/>
            <person name="Whiteley M."/>
            <person name="Moran N.A."/>
        </authorList>
    </citation>
    <scope>NUCLEOTIDE SEQUENCE [LARGE SCALE GENOMIC DNA]</scope>
    <source>
        <strain evidence="1 2">Nev3CBA3</strain>
    </source>
</reference>
<evidence type="ECO:0000313" key="2">
    <source>
        <dbReference type="Proteomes" id="UP000229434"/>
    </source>
</evidence>
<accession>A0A2N9Y056</accession>
<protein>
    <submittedName>
        <fullName evidence="1">Uncharacterized protein</fullName>
    </submittedName>
</protein>
<comment type="caution">
    <text evidence="1">The sequence shown here is derived from an EMBL/GenBank/DDBJ whole genome shotgun (WGS) entry which is preliminary data.</text>
</comment>
<organism evidence="1 2">
    <name type="scientific">Snodgrassella alvi</name>
    <dbReference type="NCBI Taxonomy" id="1196083"/>
    <lineage>
        <taxon>Bacteria</taxon>
        <taxon>Pseudomonadati</taxon>
        <taxon>Pseudomonadota</taxon>
        <taxon>Betaproteobacteria</taxon>
        <taxon>Neisseriales</taxon>
        <taxon>Neisseriaceae</taxon>
        <taxon>Snodgrassella</taxon>
    </lineage>
</organism>